<sequence>MSHPQDSPVPVPFVSRLTEPLKPGQTLFVHGKVLENASAFQINLLSGTPMIDEHLGEYYRILSYLSTILSIYL</sequence>
<dbReference type="GO" id="GO:0030246">
    <property type="term" value="F:carbohydrate binding"/>
    <property type="evidence" value="ECO:0007669"/>
    <property type="project" value="UniProtKB-UniRule"/>
</dbReference>
<feature type="domain" description="Galectin" evidence="3">
    <location>
        <begin position="13"/>
        <end position="73"/>
    </location>
</feature>
<dbReference type="InterPro" id="IPR001079">
    <property type="entry name" value="Galectin_CRD"/>
</dbReference>
<reference evidence="5" key="1">
    <citation type="submission" date="2022-11" db="UniProtKB">
        <authorList>
            <consortium name="WormBaseParasite"/>
        </authorList>
    </citation>
    <scope>IDENTIFICATION</scope>
</reference>
<dbReference type="Proteomes" id="UP000887577">
    <property type="component" value="Unplaced"/>
</dbReference>
<dbReference type="Pfam" id="PF00337">
    <property type="entry name" value="Gal-bind_lectin"/>
    <property type="match status" value="1"/>
</dbReference>
<name>A0A914YAJ1_9BILA</name>
<evidence type="ECO:0000259" key="3">
    <source>
        <dbReference type="PROSITE" id="PS51304"/>
    </source>
</evidence>
<protein>
    <recommendedName>
        <fullName evidence="2">Galectin</fullName>
    </recommendedName>
</protein>
<keyword evidence="4" id="KW-1185">Reference proteome</keyword>
<accession>A0A914YAJ1</accession>
<organism evidence="4 5">
    <name type="scientific">Panagrolaimus superbus</name>
    <dbReference type="NCBI Taxonomy" id="310955"/>
    <lineage>
        <taxon>Eukaryota</taxon>
        <taxon>Metazoa</taxon>
        <taxon>Ecdysozoa</taxon>
        <taxon>Nematoda</taxon>
        <taxon>Chromadorea</taxon>
        <taxon>Rhabditida</taxon>
        <taxon>Tylenchina</taxon>
        <taxon>Panagrolaimomorpha</taxon>
        <taxon>Panagrolaimoidea</taxon>
        <taxon>Panagrolaimidae</taxon>
        <taxon>Panagrolaimus</taxon>
    </lineage>
</organism>
<evidence type="ECO:0000256" key="1">
    <source>
        <dbReference type="ARBA" id="ARBA00022734"/>
    </source>
</evidence>
<dbReference type="InterPro" id="IPR013320">
    <property type="entry name" value="ConA-like_dom_sf"/>
</dbReference>
<dbReference type="PROSITE" id="PS51304">
    <property type="entry name" value="GALECTIN"/>
    <property type="match status" value="1"/>
</dbReference>
<dbReference type="SUPFAM" id="SSF49899">
    <property type="entry name" value="Concanavalin A-like lectins/glucanases"/>
    <property type="match status" value="1"/>
</dbReference>
<keyword evidence="1 2" id="KW-0430">Lectin</keyword>
<dbReference type="WBParaSite" id="PSU_v2.g15781.t1">
    <property type="protein sequence ID" value="PSU_v2.g15781.t1"/>
    <property type="gene ID" value="PSU_v2.g15781"/>
</dbReference>
<evidence type="ECO:0000256" key="2">
    <source>
        <dbReference type="RuleBase" id="RU102079"/>
    </source>
</evidence>
<evidence type="ECO:0000313" key="4">
    <source>
        <dbReference type="Proteomes" id="UP000887577"/>
    </source>
</evidence>
<dbReference type="AlphaFoldDB" id="A0A914YAJ1"/>
<evidence type="ECO:0000313" key="5">
    <source>
        <dbReference type="WBParaSite" id="PSU_v2.g15781.t1"/>
    </source>
</evidence>
<dbReference type="Gene3D" id="2.60.120.200">
    <property type="match status" value="1"/>
</dbReference>
<proteinExistence type="predicted"/>